<dbReference type="Proteomes" id="UP000053593">
    <property type="component" value="Unassembled WGS sequence"/>
</dbReference>
<keyword evidence="4" id="KW-1185">Reference proteome</keyword>
<feature type="domain" description="NACHT" evidence="2">
    <location>
        <begin position="38"/>
        <end position="196"/>
    </location>
</feature>
<dbReference type="OrthoDB" id="3018344at2759"/>
<sequence>LLNAEARFPPPKCHPGTWKSILEDLRSWTHSDSGNSEPVRWLYGPAGAGKSAIAQTLAESLARDKSLAAAFFFWHSDPSRNNAQQLFTTISLQLVAAIPELRSIINLAVPKNFADLTSSIETQFNTLILTPCLEAIRAPNSSLTLRGKILIVDGLDECSDSNTQQRILFILACAMQNHILPFRILITSRPEPRIKEAFSSSYFEGICHWMSLDNTYQASIDIQKLLQDRFRKVLHRHLSTMEHITCPWPSSSQIETLVSKSSGQFVYPSTVLKYIDDDSAVPADRLDIVLGLWKEEMEGEETTSPLAELDALYHQILST</sequence>
<gene>
    <name evidence="3" type="ORF">GYMLUDRAFT_106053</name>
</gene>
<accession>A0A0D0BRU8</accession>
<protein>
    <recommendedName>
        <fullName evidence="2">NACHT domain-containing protein</fullName>
    </recommendedName>
</protein>
<name>A0A0D0BRU8_9AGAR</name>
<feature type="non-terminal residue" evidence="3">
    <location>
        <position position="319"/>
    </location>
</feature>
<evidence type="ECO:0000313" key="4">
    <source>
        <dbReference type="Proteomes" id="UP000053593"/>
    </source>
</evidence>
<reference evidence="3 4" key="1">
    <citation type="submission" date="2014-04" db="EMBL/GenBank/DDBJ databases">
        <title>Evolutionary Origins and Diversification of the Mycorrhizal Mutualists.</title>
        <authorList>
            <consortium name="DOE Joint Genome Institute"/>
            <consortium name="Mycorrhizal Genomics Consortium"/>
            <person name="Kohler A."/>
            <person name="Kuo A."/>
            <person name="Nagy L.G."/>
            <person name="Floudas D."/>
            <person name="Copeland A."/>
            <person name="Barry K.W."/>
            <person name="Cichocki N."/>
            <person name="Veneault-Fourrey C."/>
            <person name="LaButti K."/>
            <person name="Lindquist E.A."/>
            <person name="Lipzen A."/>
            <person name="Lundell T."/>
            <person name="Morin E."/>
            <person name="Murat C."/>
            <person name="Riley R."/>
            <person name="Ohm R."/>
            <person name="Sun H."/>
            <person name="Tunlid A."/>
            <person name="Henrissat B."/>
            <person name="Grigoriev I.V."/>
            <person name="Hibbett D.S."/>
            <person name="Martin F."/>
        </authorList>
    </citation>
    <scope>NUCLEOTIDE SEQUENCE [LARGE SCALE GENOMIC DNA]</scope>
    <source>
        <strain evidence="3 4">FD-317 M1</strain>
    </source>
</reference>
<evidence type="ECO:0000256" key="1">
    <source>
        <dbReference type="ARBA" id="ARBA00022737"/>
    </source>
</evidence>
<dbReference type="AlphaFoldDB" id="A0A0D0BRU8"/>
<dbReference type="HOGENOM" id="CLU_000288_6_10_1"/>
<dbReference type="PANTHER" id="PTHR10039:SF14">
    <property type="entry name" value="NACHT DOMAIN-CONTAINING PROTEIN"/>
    <property type="match status" value="1"/>
</dbReference>
<dbReference type="PROSITE" id="PS50837">
    <property type="entry name" value="NACHT"/>
    <property type="match status" value="1"/>
</dbReference>
<organism evidence="3 4">
    <name type="scientific">Collybiopsis luxurians FD-317 M1</name>
    <dbReference type="NCBI Taxonomy" id="944289"/>
    <lineage>
        <taxon>Eukaryota</taxon>
        <taxon>Fungi</taxon>
        <taxon>Dikarya</taxon>
        <taxon>Basidiomycota</taxon>
        <taxon>Agaricomycotina</taxon>
        <taxon>Agaricomycetes</taxon>
        <taxon>Agaricomycetidae</taxon>
        <taxon>Agaricales</taxon>
        <taxon>Marasmiineae</taxon>
        <taxon>Omphalotaceae</taxon>
        <taxon>Collybiopsis</taxon>
        <taxon>Collybiopsis luxurians</taxon>
    </lineage>
</organism>
<evidence type="ECO:0000259" key="2">
    <source>
        <dbReference type="PROSITE" id="PS50837"/>
    </source>
</evidence>
<dbReference type="InterPro" id="IPR027417">
    <property type="entry name" value="P-loop_NTPase"/>
</dbReference>
<dbReference type="SUPFAM" id="SSF52540">
    <property type="entry name" value="P-loop containing nucleoside triphosphate hydrolases"/>
    <property type="match status" value="1"/>
</dbReference>
<dbReference type="InterPro" id="IPR056884">
    <property type="entry name" value="NPHP3-like_N"/>
</dbReference>
<dbReference type="EMBL" id="KN834844">
    <property type="protein sequence ID" value="KIK52354.1"/>
    <property type="molecule type" value="Genomic_DNA"/>
</dbReference>
<dbReference type="Gene3D" id="3.40.50.300">
    <property type="entry name" value="P-loop containing nucleotide triphosphate hydrolases"/>
    <property type="match status" value="1"/>
</dbReference>
<dbReference type="InterPro" id="IPR007111">
    <property type="entry name" value="NACHT_NTPase"/>
</dbReference>
<keyword evidence="1" id="KW-0677">Repeat</keyword>
<dbReference type="Pfam" id="PF24883">
    <property type="entry name" value="NPHP3_N"/>
    <property type="match status" value="1"/>
</dbReference>
<proteinExistence type="predicted"/>
<dbReference type="PANTHER" id="PTHR10039">
    <property type="entry name" value="AMELOGENIN"/>
    <property type="match status" value="1"/>
</dbReference>
<evidence type="ECO:0000313" key="3">
    <source>
        <dbReference type="EMBL" id="KIK52354.1"/>
    </source>
</evidence>
<feature type="non-terminal residue" evidence="3">
    <location>
        <position position="1"/>
    </location>
</feature>